<evidence type="ECO:0000313" key="3">
    <source>
        <dbReference type="Proteomes" id="UP000307808"/>
    </source>
</evidence>
<feature type="domain" description="N-acetyltransferase" evidence="1">
    <location>
        <begin position="31"/>
        <end position="155"/>
    </location>
</feature>
<comment type="caution">
    <text evidence="2">The sequence shown here is derived from an EMBL/GenBank/DDBJ whole genome shotgun (WGS) entry which is preliminary data.</text>
</comment>
<accession>A0A4U2YSN5</accession>
<organism evidence="2 3">
    <name type="scientific">Nocardioides jishulii</name>
    <dbReference type="NCBI Taxonomy" id="2575440"/>
    <lineage>
        <taxon>Bacteria</taxon>
        <taxon>Bacillati</taxon>
        <taxon>Actinomycetota</taxon>
        <taxon>Actinomycetes</taxon>
        <taxon>Propionibacteriales</taxon>
        <taxon>Nocardioidaceae</taxon>
        <taxon>Nocardioides</taxon>
    </lineage>
</organism>
<reference evidence="2 3" key="1">
    <citation type="submission" date="2019-04" db="EMBL/GenBank/DDBJ databases">
        <authorList>
            <person name="Dong K."/>
        </authorList>
    </citation>
    <scope>NUCLEOTIDE SEQUENCE [LARGE SCALE GENOMIC DNA]</scope>
    <source>
        <strain evidence="3">dk3543</strain>
    </source>
</reference>
<dbReference type="Proteomes" id="UP000307808">
    <property type="component" value="Unassembled WGS sequence"/>
</dbReference>
<dbReference type="EMBL" id="SZPY01000001">
    <property type="protein sequence ID" value="TKI63994.1"/>
    <property type="molecule type" value="Genomic_DNA"/>
</dbReference>
<evidence type="ECO:0000313" key="2">
    <source>
        <dbReference type="EMBL" id="TKI63994.1"/>
    </source>
</evidence>
<dbReference type="Pfam" id="PF00583">
    <property type="entry name" value="Acetyltransf_1"/>
    <property type="match status" value="1"/>
</dbReference>
<dbReference type="InterPro" id="IPR016181">
    <property type="entry name" value="Acyl_CoA_acyltransferase"/>
</dbReference>
<keyword evidence="3" id="KW-1185">Reference proteome</keyword>
<dbReference type="GO" id="GO:0016747">
    <property type="term" value="F:acyltransferase activity, transferring groups other than amino-acyl groups"/>
    <property type="evidence" value="ECO:0007669"/>
    <property type="project" value="InterPro"/>
</dbReference>
<name>A0A4U2YSN5_9ACTN</name>
<dbReference type="SUPFAM" id="SSF55729">
    <property type="entry name" value="Acyl-CoA N-acyltransferases (Nat)"/>
    <property type="match status" value="1"/>
</dbReference>
<dbReference type="Gene3D" id="3.40.630.30">
    <property type="match status" value="1"/>
</dbReference>
<dbReference type="InterPro" id="IPR000182">
    <property type="entry name" value="GNAT_dom"/>
</dbReference>
<gene>
    <name evidence="2" type="ORF">FC770_02095</name>
</gene>
<evidence type="ECO:0000259" key="1">
    <source>
        <dbReference type="Pfam" id="PF00583"/>
    </source>
</evidence>
<dbReference type="OrthoDB" id="342444at2"/>
<sequence length="257" mass="28391">MVGMSTQGTPDGREIAQIVTLAERPDLMDVFWDMESPWPEFMKHDPIGNMYYDSLERFTEHVLVCLDEDGTMVAKAHSVPFPLAGGTLPDDGWDGVIRRAMQAEATGEPATHVSAIEISVRPDLQGRGLSGRILHALRDNAARLGFRELLAPVRPNGKEDPDEPMARYAFRTRDDGLPVDPWLRVHVRAGARIDRVAPRSMVIPGTLEEWRGWTGLPFDRTGTVAVPGALAPVLCDAEHGTAVYVEPNVWVRHRTGA</sequence>
<protein>
    <submittedName>
        <fullName evidence="2">N-acetyltransferase</fullName>
    </submittedName>
</protein>
<keyword evidence="2" id="KW-0808">Transferase</keyword>
<proteinExistence type="predicted"/>
<dbReference type="AlphaFoldDB" id="A0A4U2YSN5"/>